<evidence type="ECO:0000313" key="2">
    <source>
        <dbReference type="Proteomes" id="UP001497680"/>
    </source>
</evidence>
<evidence type="ECO:0000313" key="1">
    <source>
        <dbReference type="EMBL" id="KAI6080625.1"/>
    </source>
</evidence>
<organism evidence="1 2">
    <name type="scientific">Hypoxylon rubiginosum</name>
    <dbReference type="NCBI Taxonomy" id="110542"/>
    <lineage>
        <taxon>Eukaryota</taxon>
        <taxon>Fungi</taxon>
        <taxon>Dikarya</taxon>
        <taxon>Ascomycota</taxon>
        <taxon>Pezizomycotina</taxon>
        <taxon>Sordariomycetes</taxon>
        <taxon>Xylariomycetidae</taxon>
        <taxon>Xylariales</taxon>
        <taxon>Hypoxylaceae</taxon>
        <taxon>Hypoxylon</taxon>
    </lineage>
</organism>
<keyword evidence="2" id="KW-1185">Reference proteome</keyword>
<dbReference type="Proteomes" id="UP001497680">
    <property type="component" value="Unassembled WGS sequence"/>
</dbReference>
<accession>A0ACC0CJR0</accession>
<protein>
    <submittedName>
        <fullName evidence="1">Kinase-like protein</fullName>
    </submittedName>
</protein>
<sequence length="293" mass="32777">MSFRVCASCGRNLPRSSYTANQYSLGNGESRCTSCVHGHYADIPSAEQFDSGRYNDSGTATFTQHALDNPFSQGAFRWVAKGDYTSGSRIGQACVAKWFKSGAVFEEDYFTLDIKAVNKALEIVNQFNELNIVNKHVKINVPAVWTFRRGGSRAGQRVLCEPFIQNYQKFNSNTGWTDESIAWGKVMQALSHFSYHVSGGYFVLCDLQGGVYSHEVVLSDPVILSRNREYGVTDLGPAGISSFFSQHSCNNYCRSNWTKPTNPVRTFNPVAGTTMMRHTVPTRESRPTRTYYP</sequence>
<dbReference type="EMBL" id="MU394431">
    <property type="protein sequence ID" value="KAI6080625.1"/>
    <property type="molecule type" value="Genomic_DNA"/>
</dbReference>
<proteinExistence type="predicted"/>
<reference evidence="1 2" key="1">
    <citation type="journal article" date="2022" name="New Phytol.">
        <title>Ecological generalism drives hyperdiversity of secondary metabolite gene clusters in xylarialean endophytes.</title>
        <authorList>
            <person name="Franco M.E.E."/>
            <person name="Wisecaver J.H."/>
            <person name="Arnold A.E."/>
            <person name="Ju Y.M."/>
            <person name="Slot J.C."/>
            <person name="Ahrendt S."/>
            <person name="Moore L.P."/>
            <person name="Eastman K.E."/>
            <person name="Scott K."/>
            <person name="Konkel Z."/>
            <person name="Mondo S.J."/>
            <person name="Kuo A."/>
            <person name="Hayes R.D."/>
            <person name="Haridas S."/>
            <person name="Andreopoulos B."/>
            <person name="Riley R."/>
            <person name="LaButti K."/>
            <person name="Pangilinan J."/>
            <person name="Lipzen A."/>
            <person name="Amirebrahimi M."/>
            <person name="Yan J."/>
            <person name="Adam C."/>
            <person name="Keymanesh K."/>
            <person name="Ng V."/>
            <person name="Louie K."/>
            <person name="Northen T."/>
            <person name="Drula E."/>
            <person name="Henrissat B."/>
            <person name="Hsieh H.M."/>
            <person name="Youens-Clark K."/>
            <person name="Lutzoni F."/>
            <person name="Miadlikowska J."/>
            <person name="Eastwood D.C."/>
            <person name="Hamelin R.C."/>
            <person name="Grigoriev I.V."/>
            <person name="U'Ren J.M."/>
        </authorList>
    </citation>
    <scope>NUCLEOTIDE SEQUENCE [LARGE SCALE GENOMIC DNA]</scope>
    <source>
        <strain evidence="1 2">ER1909</strain>
    </source>
</reference>
<comment type="caution">
    <text evidence="1">The sequence shown here is derived from an EMBL/GenBank/DDBJ whole genome shotgun (WGS) entry which is preliminary data.</text>
</comment>
<gene>
    <name evidence="1" type="ORF">F4821DRAFT_251074</name>
</gene>
<name>A0ACC0CJR0_9PEZI</name>